<organism evidence="15 16">
    <name type="scientific">Sparus aurata</name>
    <name type="common">Gilthead sea bream</name>
    <dbReference type="NCBI Taxonomy" id="8175"/>
    <lineage>
        <taxon>Eukaryota</taxon>
        <taxon>Metazoa</taxon>
        <taxon>Chordata</taxon>
        <taxon>Craniata</taxon>
        <taxon>Vertebrata</taxon>
        <taxon>Euteleostomi</taxon>
        <taxon>Actinopterygii</taxon>
        <taxon>Neopterygii</taxon>
        <taxon>Teleostei</taxon>
        <taxon>Neoteleostei</taxon>
        <taxon>Acanthomorphata</taxon>
        <taxon>Eupercaria</taxon>
        <taxon>Spariformes</taxon>
        <taxon>Sparidae</taxon>
        <taxon>Sparus</taxon>
    </lineage>
</organism>
<feature type="region of interest" description="Disordered" evidence="11">
    <location>
        <begin position="171"/>
        <end position="246"/>
    </location>
</feature>
<evidence type="ECO:0000256" key="5">
    <source>
        <dbReference type="ARBA" id="ARBA00022989"/>
    </source>
</evidence>
<dbReference type="PROSITE" id="PS00320">
    <property type="entry name" value="APP_INTRA"/>
    <property type="match status" value="1"/>
</dbReference>
<dbReference type="InterPro" id="IPR019744">
    <property type="entry name" value="APP_CUBD_CS"/>
</dbReference>
<evidence type="ECO:0000256" key="11">
    <source>
        <dbReference type="SAM" id="MobiDB-lite"/>
    </source>
</evidence>
<dbReference type="SMART" id="SM00006">
    <property type="entry name" value="A4_EXTRA"/>
    <property type="match status" value="1"/>
</dbReference>
<evidence type="ECO:0000256" key="8">
    <source>
        <dbReference type="ARBA" id="ARBA00023157"/>
    </source>
</evidence>
<keyword evidence="8 10" id="KW-1015">Disulfide bond</keyword>
<evidence type="ECO:0000256" key="10">
    <source>
        <dbReference type="PROSITE-ProRule" id="PRU01217"/>
    </source>
</evidence>
<dbReference type="PROSITE" id="PS51870">
    <property type="entry name" value="APP_E2"/>
    <property type="match status" value="1"/>
</dbReference>
<dbReference type="InterPro" id="IPR036454">
    <property type="entry name" value="Amyloid_glyco_heparin-bd_sf"/>
</dbReference>
<dbReference type="Pfam" id="PF02177">
    <property type="entry name" value="APP_N"/>
    <property type="match status" value="1"/>
</dbReference>
<dbReference type="Gene3D" id="2.30.29.30">
    <property type="entry name" value="Pleckstrin-homology domain (PH domain)/Phosphotyrosine-binding domain (PTB)"/>
    <property type="match status" value="1"/>
</dbReference>
<feature type="region of interest" description="CuBD subdomain" evidence="10">
    <location>
        <begin position="113"/>
        <end position="170"/>
    </location>
</feature>
<dbReference type="GO" id="GO:0031695">
    <property type="term" value="F:alpha-2B adrenergic receptor binding"/>
    <property type="evidence" value="ECO:0007669"/>
    <property type="project" value="TreeGrafter"/>
</dbReference>
<dbReference type="GO" id="GO:0008201">
    <property type="term" value="F:heparin binding"/>
    <property type="evidence" value="ECO:0007669"/>
    <property type="project" value="UniProtKB-UniRule"/>
</dbReference>
<feature type="disulfide bond" evidence="10">
    <location>
        <begin position="55"/>
        <end position="99"/>
    </location>
</feature>
<comment type="subcellular location">
    <subcellularLocation>
        <location evidence="1">Membrane</location>
        <topology evidence="1">Single-pass type I membrane protein</topology>
    </subcellularLocation>
</comment>
<gene>
    <name evidence="15" type="primary">APLP1</name>
    <name evidence="15" type="synonym">aplp1</name>
</gene>
<dbReference type="SUPFAM" id="SSF56491">
    <property type="entry name" value="A heparin-binding domain"/>
    <property type="match status" value="1"/>
</dbReference>
<dbReference type="Gene3D" id="3.90.570.10">
    <property type="entry name" value="Amyloidogenic glycoprotein, heparin-binding domain"/>
    <property type="match status" value="1"/>
</dbReference>
<feature type="disulfide bond" evidence="10">
    <location>
        <begin position="126"/>
        <end position="156"/>
    </location>
</feature>
<dbReference type="PANTHER" id="PTHR23103:SF13">
    <property type="entry name" value="AMYLOID BETA PRECURSOR LIKE PROTEIN 1"/>
    <property type="match status" value="1"/>
</dbReference>
<feature type="domain" description="E1" evidence="13">
    <location>
        <begin position="10"/>
        <end position="170"/>
    </location>
</feature>
<feature type="transmembrane region" description="Helical" evidence="12">
    <location>
        <begin position="509"/>
        <end position="531"/>
    </location>
</feature>
<dbReference type="Proteomes" id="UP000472265">
    <property type="component" value="Chromosome 17"/>
</dbReference>
<keyword evidence="16" id="KW-1185">Reference proteome</keyword>
<keyword evidence="9" id="KW-0325">Glycoprotein</keyword>
<protein>
    <submittedName>
        <fullName evidence="15">Amyloid beta like protein 1</fullName>
    </submittedName>
</protein>
<dbReference type="InterPro" id="IPR036176">
    <property type="entry name" value="E2_sf"/>
</dbReference>
<comment type="caution">
    <text evidence="10">Lacks conserved residue(s) required for the propagation of feature annotation.</text>
</comment>
<name>A0A671TQ63_SPAAU</name>
<evidence type="ECO:0000313" key="16">
    <source>
        <dbReference type="Proteomes" id="UP000472265"/>
    </source>
</evidence>
<dbReference type="InterPro" id="IPR011178">
    <property type="entry name" value="Amyloid_glyco_Cu-bd"/>
</dbReference>
<dbReference type="GO" id="GO:0007409">
    <property type="term" value="P:axonogenesis"/>
    <property type="evidence" value="ECO:0007669"/>
    <property type="project" value="TreeGrafter"/>
</dbReference>
<evidence type="ECO:0000259" key="13">
    <source>
        <dbReference type="PROSITE" id="PS51869"/>
    </source>
</evidence>
<dbReference type="InterPro" id="IPR008154">
    <property type="entry name" value="Amyloid_glyco_extra"/>
</dbReference>
<evidence type="ECO:0000256" key="3">
    <source>
        <dbReference type="ARBA" id="ARBA00022723"/>
    </source>
</evidence>
<feature type="region of interest" description="GFLD subdomain" evidence="10">
    <location>
        <begin position="10"/>
        <end position="105"/>
    </location>
</feature>
<dbReference type="InterPro" id="IPR019745">
    <property type="entry name" value="Amyloid_glyco_intracell_CS"/>
</dbReference>
<dbReference type="InterPro" id="IPR036669">
    <property type="entry name" value="Amyloid_Cu-bd_sf"/>
</dbReference>
<keyword evidence="4" id="KW-0732">Signal</keyword>
<dbReference type="Gene3D" id="3.30.1490.140">
    <property type="entry name" value="Amyloidogenic glycoprotein, copper-binding domain"/>
    <property type="match status" value="1"/>
</dbReference>
<keyword evidence="5 12" id="KW-1133">Transmembrane helix</keyword>
<dbReference type="GO" id="GO:0005794">
    <property type="term" value="C:Golgi apparatus"/>
    <property type="evidence" value="ECO:0007669"/>
    <property type="project" value="TreeGrafter"/>
</dbReference>
<dbReference type="Ensembl" id="ENSSAUT00010003693.1">
    <property type="protein sequence ID" value="ENSSAUP00010003405.1"/>
    <property type="gene ID" value="ENSSAUG00010001719.1"/>
</dbReference>
<dbReference type="Gene3D" id="1.20.120.770">
    <property type="entry name" value="Amyloid precursor protein, E2 domain"/>
    <property type="match status" value="1"/>
</dbReference>
<dbReference type="CDD" id="cd21708">
    <property type="entry name" value="JMTM_APLP1"/>
    <property type="match status" value="1"/>
</dbReference>
<keyword evidence="7 12" id="KW-0472">Membrane</keyword>
<dbReference type="PRINTS" id="PR00203">
    <property type="entry name" value="AMYLOIDA4"/>
</dbReference>
<dbReference type="Pfam" id="PF12924">
    <property type="entry name" value="APP_Cu_bd"/>
    <property type="match status" value="1"/>
</dbReference>
<reference evidence="15" key="1">
    <citation type="submission" date="2021-04" db="EMBL/GenBank/DDBJ databases">
        <authorList>
            <consortium name="Wellcome Sanger Institute Data Sharing"/>
        </authorList>
    </citation>
    <scope>NUCLEOTIDE SEQUENCE [LARGE SCALE GENOMIC DNA]</scope>
</reference>
<feature type="disulfide bond" evidence="10">
    <location>
        <begin position="80"/>
        <end position="87"/>
    </location>
</feature>
<dbReference type="InterPro" id="IPR015849">
    <property type="entry name" value="Amyloid_glyco_heparin-bd"/>
</dbReference>
<comment type="similarity">
    <text evidence="10">Belongs to the APP family.</text>
</comment>
<accession>A0A671TQ63</accession>
<evidence type="ECO:0000256" key="4">
    <source>
        <dbReference type="ARBA" id="ARBA00022729"/>
    </source>
</evidence>
<evidence type="ECO:0000313" key="15">
    <source>
        <dbReference type="Ensembl" id="ENSSAUP00010003405.1"/>
    </source>
</evidence>
<keyword evidence="3" id="KW-0479">Metal-binding</keyword>
<dbReference type="FunFam" id="1.20.120.770:FF:000001">
    <property type="entry name" value="Amyloid beta A4 protein-like isoform 1"/>
    <property type="match status" value="1"/>
</dbReference>
<evidence type="ECO:0000256" key="12">
    <source>
        <dbReference type="SAM" id="Phobius"/>
    </source>
</evidence>
<dbReference type="PROSITE" id="PS00319">
    <property type="entry name" value="APP_CUBD"/>
    <property type="match status" value="1"/>
</dbReference>
<dbReference type="GO" id="GO:0031694">
    <property type="term" value="F:alpha-2A adrenergic receptor binding"/>
    <property type="evidence" value="ECO:0007669"/>
    <property type="project" value="TreeGrafter"/>
</dbReference>
<feature type="domain" description="E2" evidence="14">
    <location>
        <begin position="246"/>
        <end position="437"/>
    </location>
</feature>
<dbReference type="InterPro" id="IPR024329">
    <property type="entry name" value="Amyloid_glyco_E2_domain"/>
</dbReference>
<dbReference type="Pfam" id="PF10515">
    <property type="entry name" value="APP_amyloid"/>
    <property type="match status" value="1"/>
</dbReference>
<evidence type="ECO:0000256" key="2">
    <source>
        <dbReference type="ARBA" id="ARBA00022692"/>
    </source>
</evidence>
<evidence type="ECO:0000256" key="6">
    <source>
        <dbReference type="ARBA" id="ARBA00023008"/>
    </source>
</evidence>
<feature type="compositionally biased region" description="Acidic residues" evidence="11">
    <location>
        <begin position="179"/>
        <end position="222"/>
    </location>
</feature>
<evidence type="ECO:0000256" key="9">
    <source>
        <dbReference type="ARBA" id="ARBA00023180"/>
    </source>
</evidence>
<dbReference type="InterPro" id="IPR019543">
    <property type="entry name" value="APP_amyloid_C"/>
</dbReference>
<sequence length="577" mass="66793">MTEVNGPGPQVAEPQIAMFCGRQLLHMNLQTGQWEPDPQGRQGCFKEPSEILSYCQEMYPALPISHIEESKRPVTIHAWCKKGWGRCQTHPFIVLPYRCLEGEYVSEALLVPDRCRFLHQEQMDACESYVYWHNIAKEECAAENLELHSYGMLLPCGDHFRGVEYVCCPAPTPSPSPDTDLDEADMEEEDDEVVEEEDEEEEEEEEEEVDEEEAEEEEEEEAIAVKDPDEYEYPIDSVTTPRPTDGVDVYFEKPVDDTEHANFLRAKTDLEERRMKRINEIMKEWAEADNQSKNLPRSERQALNEHFQSVLQTLEEQVAGERQRLVETHLARVEAILNNNRRLALENYLTAVQSDPPQPERVLQALKRYMAAEQKDRRHTLRHYQHIVAVDPQKAEQMKFQVYTHLHVIEERMNQSLALLYKDPSLAEELHSDIRKLSCCYPSYNQLSNPQTAQADLCLFFFFFFSLSPAEELVKINTSVELKQVVNKLPEIERDELQPDALETFNRGAMVGLLVVAVAIAMVMVISLLLVRRKPYGTISHGIVEVDPMLTPEERQLNKMQNHGYENPTYKFFEQMN</sequence>
<evidence type="ECO:0000256" key="1">
    <source>
        <dbReference type="ARBA" id="ARBA00004479"/>
    </source>
</evidence>
<keyword evidence="6" id="KW-0186">Copper</keyword>
<dbReference type="GeneTree" id="ENSGT00530000063252"/>
<dbReference type="InterPro" id="IPR008155">
    <property type="entry name" value="Amyloid_glyco"/>
</dbReference>
<proteinExistence type="inferred from homology"/>
<dbReference type="GO" id="GO:0007417">
    <property type="term" value="P:central nervous system development"/>
    <property type="evidence" value="ECO:0007669"/>
    <property type="project" value="TreeGrafter"/>
</dbReference>
<dbReference type="SUPFAM" id="SSF89811">
    <property type="entry name" value="Amyloid beta a4 protein copper binding domain (domain 2)"/>
    <property type="match status" value="1"/>
</dbReference>
<dbReference type="PANTHER" id="PTHR23103">
    <property type="entry name" value="ALZHEIMER'S DISEASE BETA-AMYLOID RELATED"/>
    <property type="match status" value="1"/>
</dbReference>
<dbReference type="PROSITE" id="PS51869">
    <property type="entry name" value="APP_E1"/>
    <property type="match status" value="1"/>
</dbReference>
<dbReference type="AlphaFoldDB" id="A0A671TQ63"/>
<dbReference type="GO" id="GO:0005886">
    <property type="term" value="C:plasma membrane"/>
    <property type="evidence" value="ECO:0007669"/>
    <property type="project" value="TreeGrafter"/>
</dbReference>
<dbReference type="InterPro" id="IPR011993">
    <property type="entry name" value="PH-like_dom_sf"/>
</dbReference>
<dbReference type="Gene3D" id="6.10.250.1670">
    <property type="match status" value="1"/>
</dbReference>
<reference evidence="15" key="3">
    <citation type="submission" date="2025-09" db="UniProtKB">
        <authorList>
            <consortium name="Ensembl"/>
        </authorList>
    </citation>
    <scope>IDENTIFICATION</scope>
</reference>
<evidence type="ECO:0000259" key="14">
    <source>
        <dbReference type="PROSITE" id="PS51870"/>
    </source>
</evidence>
<dbReference type="Pfam" id="PF12925">
    <property type="entry name" value="APP_E2"/>
    <property type="match status" value="1"/>
</dbReference>
<reference evidence="15" key="2">
    <citation type="submission" date="2025-08" db="UniProtKB">
        <authorList>
            <consortium name="Ensembl"/>
        </authorList>
    </citation>
    <scope>IDENTIFICATION</scope>
</reference>
<dbReference type="GO" id="GO:0031696">
    <property type="term" value="F:alpha-2C adrenergic receptor binding"/>
    <property type="evidence" value="ECO:0007669"/>
    <property type="project" value="TreeGrafter"/>
</dbReference>
<keyword evidence="2 12" id="KW-0812">Transmembrane</keyword>
<dbReference type="SUPFAM" id="SSF109843">
    <property type="entry name" value="CAPPD, an extracellular domain of amyloid beta A4 protein"/>
    <property type="match status" value="1"/>
</dbReference>
<dbReference type="GO" id="GO:0046914">
    <property type="term" value="F:transition metal ion binding"/>
    <property type="evidence" value="ECO:0007669"/>
    <property type="project" value="InterPro"/>
</dbReference>
<evidence type="ECO:0000256" key="7">
    <source>
        <dbReference type="ARBA" id="ARBA00023136"/>
    </source>
</evidence>